<dbReference type="AlphaFoldDB" id="A0A6J4PQ32"/>
<evidence type="ECO:0000313" key="1">
    <source>
        <dbReference type="EMBL" id="CAA9416209.1"/>
    </source>
</evidence>
<protein>
    <submittedName>
        <fullName evidence="1">Uncharacterized protein</fullName>
    </submittedName>
</protein>
<reference evidence="1" key="1">
    <citation type="submission" date="2020-02" db="EMBL/GenBank/DDBJ databases">
        <authorList>
            <person name="Meier V. D."/>
        </authorList>
    </citation>
    <scope>NUCLEOTIDE SEQUENCE</scope>
    <source>
        <strain evidence="1">AVDCRST_MAG51</strain>
    </source>
</reference>
<accession>A0A6J4PQ32</accession>
<name>A0A6J4PQ32_9BURK</name>
<dbReference type="EMBL" id="CADCUX010000362">
    <property type="protein sequence ID" value="CAA9416209.1"/>
    <property type="molecule type" value="Genomic_DNA"/>
</dbReference>
<feature type="non-terminal residue" evidence="1">
    <location>
        <position position="1"/>
    </location>
</feature>
<organism evidence="1">
    <name type="scientific">uncultured Ramlibacter sp</name>
    <dbReference type="NCBI Taxonomy" id="260755"/>
    <lineage>
        <taxon>Bacteria</taxon>
        <taxon>Pseudomonadati</taxon>
        <taxon>Pseudomonadota</taxon>
        <taxon>Betaproteobacteria</taxon>
        <taxon>Burkholderiales</taxon>
        <taxon>Comamonadaceae</taxon>
        <taxon>Ramlibacter</taxon>
        <taxon>environmental samples</taxon>
    </lineage>
</organism>
<sequence length="73" mass="8082">ADCEVAVRSRTGQVIARFRLANVGQVLAFAEQALALGYHMAWNDWDGEGCYDFSVDRRAANEAIAHPARRTTD</sequence>
<proteinExistence type="predicted"/>
<gene>
    <name evidence="1" type="ORF">AVDCRST_MAG51-1727</name>
</gene>